<evidence type="ECO:0000313" key="1">
    <source>
        <dbReference type="EMBL" id="KAH6924891.1"/>
    </source>
</evidence>
<comment type="caution">
    <text evidence="1">The sequence shown here is derived from an EMBL/GenBank/DDBJ whole genome shotgun (WGS) entry which is preliminary data.</text>
</comment>
<dbReference type="EMBL" id="CM023488">
    <property type="protein sequence ID" value="KAH6924891.1"/>
    <property type="molecule type" value="Genomic_DNA"/>
</dbReference>
<proteinExistence type="predicted"/>
<protein>
    <submittedName>
        <fullName evidence="1">Uncharacterized protein</fullName>
    </submittedName>
</protein>
<evidence type="ECO:0000313" key="2">
    <source>
        <dbReference type="Proteomes" id="UP000821845"/>
    </source>
</evidence>
<dbReference type="Proteomes" id="UP000821845">
    <property type="component" value="Chromosome 8"/>
</dbReference>
<sequence>MKMPCDTGKKSSPREQPNSADHSSKSTPPSRTQRKRPEIIHLVRSSCVTRSKARLAECQPTSDSDADAAVDSYECGSAAEVAVSVDDLRRLALPTKSWALHEFPGFVGVCYVCCELHAATSEIRIARTVLFNGGSEGVVHCKVHILSKPVEEADIVSIEQAEDVLRRTASIPICCGAAEVTSVSFGLTRGLLMQSEIYGGTFFSVNCAGKSSKEGEQSQRHCCAKFMGLLDLN</sequence>
<accession>A0ACB7RT54</accession>
<reference evidence="1" key="1">
    <citation type="submission" date="2020-05" db="EMBL/GenBank/DDBJ databases">
        <title>Large-scale comparative analyses of tick genomes elucidate their genetic diversity and vector capacities.</title>
        <authorList>
            <person name="Jia N."/>
            <person name="Wang J."/>
            <person name="Shi W."/>
            <person name="Du L."/>
            <person name="Sun Y."/>
            <person name="Zhan W."/>
            <person name="Jiang J."/>
            <person name="Wang Q."/>
            <person name="Zhang B."/>
            <person name="Ji P."/>
            <person name="Sakyi L.B."/>
            <person name="Cui X."/>
            <person name="Yuan T."/>
            <person name="Jiang B."/>
            <person name="Yang W."/>
            <person name="Lam T.T.-Y."/>
            <person name="Chang Q."/>
            <person name="Ding S."/>
            <person name="Wang X."/>
            <person name="Zhu J."/>
            <person name="Ruan X."/>
            <person name="Zhao L."/>
            <person name="Wei J."/>
            <person name="Que T."/>
            <person name="Du C."/>
            <person name="Cheng J."/>
            <person name="Dai P."/>
            <person name="Han X."/>
            <person name="Huang E."/>
            <person name="Gao Y."/>
            <person name="Liu J."/>
            <person name="Shao H."/>
            <person name="Ye R."/>
            <person name="Li L."/>
            <person name="Wei W."/>
            <person name="Wang X."/>
            <person name="Wang C."/>
            <person name="Yang T."/>
            <person name="Huo Q."/>
            <person name="Li W."/>
            <person name="Guo W."/>
            <person name="Chen H."/>
            <person name="Zhou L."/>
            <person name="Ni X."/>
            <person name="Tian J."/>
            <person name="Zhou Y."/>
            <person name="Sheng Y."/>
            <person name="Liu T."/>
            <person name="Pan Y."/>
            <person name="Xia L."/>
            <person name="Li J."/>
            <person name="Zhao F."/>
            <person name="Cao W."/>
        </authorList>
    </citation>
    <scope>NUCLEOTIDE SEQUENCE</scope>
    <source>
        <strain evidence="1">Hyas-2018</strain>
    </source>
</reference>
<gene>
    <name evidence="1" type="ORF">HPB50_025906</name>
</gene>
<organism evidence="1 2">
    <name type="scientific">Hyalomma asiaticum</name>
    <name type="common">Tick</name>
    <dbReference type="NCBI Taxonomy" id="266040"/>
    <lineage>
        <taxon>Eukaryota</taxon>
        <taxon>Metazoa</taxon>
        <taxon>Ecdysozoa</taxon>
        <taxon>Arthropoda</taxon>
        <taxon>Chelicerata</taxon>
        <taxon>Arachnida</taxon>
        <taxon>Acari</taxon>
        <taxon>Parasitiformes</taxon>
        <taxon>Ixodida</taxon>
        <taxon>Ixodoidea</taxon>
        <taxon>Ixodidae</taxon>
        <taxon>Hyalomminae</taxon>
        <taxon>Hyalomma</taxon>
    </lineage>
</organism>
<keyword evidence="2" id="KW-1185">Reference proteome</keyword>
<name>A0ACB7RT54_HYAAI</name>